<dbReference type="Proteomes" id="UP000035642">
    <property type="component" value="Unassembled WGS sequence"/>
</dbReference>
<keyword evidence="4" id="KW-0788">Thiol protease</keyword>
<comment type="similarity">
    <text evidence="1">Belongs to the peptidase C1 family.</text>
</comment>
<dbReference type="Gene3D" id="3.90.70.10">
    <property type="entry name" value="Cysteine proteinases"/>
    <property type="match status" value="1"/>
</dbReference>
<evidence type="ECO:0000256" key="6">
    <source>
        <dbReference type="ARBA" id="ARBA00023157"/>
    </source>
</evidence>
<dbReference type="InterPro" id="IPR039417">
    <property type="entry name" value="Peptidase_C1A_papain-like"/>
</dbReference>
<evidence type="ECO:0000256" key="2">
    <source>
        <dbReference type="ARBA" id="ARBA00022670"/>
    </source>
</evidence>
<keyword evidence="3" id="KW-0378">Hydrolase</keyword>
<dbReference type="PANTHER" id="PTHR12411">
    <property type="entry name" value="CYSTEINE PROTEASE FAMILY C1-RELATED"/>
    <property type="match status" value="1"/>
</dbReference>
<dbReference type="SMART" id="SM00848">
    <property type="entry name" value="Inhibitor_I29"/>
    <property type="match status" value="1"/>
</dbReference>
<evidence type="ECO:0000313" key="10">
    <source>
        <dbReference type="WBParaSite" id="ACAC_0000976001-mRNA-1"/>
    </source>
</evidence>
<evidence type="ECO:0000256" key="1">
    <source>
        <dbReference type="ARBA" id="ARBA00008455"/>
    </source>
</evidence>
<dbReference type="InterPro" id="IPR000668">
    <property type="entry name" value="Peptidase_C1A_C"/>
</dbReference>
<dbReference type="SMART" id="SM00645">
    <property type="entry name" value="Pept_C1"/>
    <property type="match status" value="1"/>
</dbReference>
<feature type="domain" description="Cathepsin propeptide inhibitor" evidence="8">
    <location>
        <begin position="21"/>
        <end position="81"/>
    </location>
</feature>
<dbReference type="AlphaFoldDB" id="A0A158PAN0"/>
<dbReference type="InterPro" id="IPR038765">
    <property type="entry name" value="Papain-like_cys_pep_sf"/>
</dbReference>
<feature type="domain" description="Peptidase C1A papain C-terminal" evidence="7">
    <location>
        <begin position="112"/>
        <end position="321"/>
    </location>
</feature>
<dbReference type="PRINTS" id="PR00705">
    <property type="entry name" value="PAPAIN"/>
</dbReference>
<keyword evidence="6" id="KW-1015">Disulfide bond</keyword>
<accession>A0A158PAN0</accession>
<evidence type="ECO:0000256" key="5">
    <source>
        <dbReference type="ARBA" id="ARBA00023145"/>
    </source>
</evidence>
<dbReference type="STRING" id="6313.A0A158PAN0"/>
<keyword evidence="5" id="KW-0865">Zymogen</keyword>
<dbReference type="GO" id="GO:0006508">
    <property type="term" value="P:proteolysis"/>
    <property type="evidence" value="ECO:0007669"/>
    <property type="project" value="UniProtKB-KW"/>
</dbReference>
<evidence type="ECO:0000259" key="7">
    <source>
        <dbReference type="SMART" id="SM00645"/>
    </source>
</evidence>
<evidence type="ECO:0000256" key="3">
    <source>
        <dbReference type="ARBA" id="ARBA00022801"/>
    </source>
</evidence>
<reference evidence="9" key="1">
    <citation type="submission" date="2012-09" db="EMBL/GenBank/DDBJ databases">
        <authorList>
            <person name="Martin A.A."/>
        </authorList>
    </citation>
    <scope>NUCLEOTIDE SEQUENCE</scope>
</reference>
<dbReference type="SUPFAM" id="SSF54001">
    <property type="entry name" value="Cysteine proteinases"/>
    <property type="match status" value="1"/>
</dbReference>
<dbReference type="GO" id="GO:0008234">
    <property type="term" value="F:cysteine-type peptidase activity"/>
    <property type="evidence" value="ECO:0007669"/>
    <property type="project" value="UniProtKB-KW"/>
</dbReference>
<keyword evidence="2" id="KW-0645">Protease</keyword>
<protein>
    <submittedName>
        <fullName evidence="10">Pept_C1 domain-containing protein</fullName>
    </submittedName>
</protein>
<keyword evidence="9" id="KW-1185">Reference proteome</keyword>
<name>A0A158PAN0_ANGCA</name>
<dbReference type="WBParaSite" id="ACAC_0000976001-mRNA-1">
    <property type="protein sequence ID" value="ACAC_0000976001-mRNA-1"/>
    <property type="gene ID" value="ACAC_0000976001"/>
</dbReference>
<dbReference type="Pfam" id="PF00112">
    <property type="entry name" value="Peptidase_C1"/>
    <property type="match status" value="1"/>
</dbReference>
<dbReference type="Pfam" id="PF08246">
    <property type="entry name" value="Inhibitor_I29"/>
    <property type="match status" value="1"/>
</dbReference>
<dbReference type="InterPro" id="IPR013201">
    <property type="entry name" value="Prot_inhib_I29"/>
</dbReference>
<organism evidence="9 10">
    <name type="scientific">Angiostrongylus cantonensis</name>
    <name type="common">Rat lungworm</name>
    <dbReference type="NCBI Taxonomy" id="6313"/>
    <lineage>
        <taxon>Eukaryota</taxon>
        <taxon>Metazoa</taxon>
        <taxon>Ecdysozoa</taxon>
        <taxon>Nematoda</taxon>
        <taxon>Chromadorea</taxon>
        <taxon>Rhabditida</taxon>
        <taxon>Rhabditina</taxon>
        <taxon>Rhabditomorpha</taxon>
        <taxon>Strongyloidea</taxon>
        <taxon>Metastrongylidae</taxon>
        <taxon>Angiostrongylus</taxon>
    </lineage>
</organism>
<dbReference type="PROSITE" id="PS00139">
    <property type="entry name" value="THIOL_PROTEASE_CYS"/>
    <property type="match status" value="1"/>
</dbReference>
<dbReference type="InterPro" id="IPR013128">
    <property type="entry name" value="Peptidase_C1A"/>
</dbReference>
<dbReference type="PROSITE" id="PS00640">
    <property type="entry name" value="THIOL_PROTEASE_ASN"/>
    <property type="match status" value="1"/>
</dbReference>
<dbReference type="InterPro" id="IPR000169">
    <property type="entry name" value="Pept_cys_AS"/>
</dbReference>
<dbReference type="FunFam" id="3.90.70.10:FF:000103">
    <property type="entry name" value="Hypothetical LOC496748"/>
    <property type="match status" value="1"/>
</dbReference>
<sequence>MWLISFNKKREDNAFEPLRKHDSVMESHGKGYNKSYSSDGEKAFRYSVFVKNVAYFEEEELKHPEVDLDVTKFADWTDEEMIKILSGDKQETKTDDSQQRFDSSVMGVRDGRPVELDWVKAGKVTAVKDQGQCGSCWAFAAVASVESAYAIVKGPLVRLSEQELIDCDTQNYGCNGGFRPYAMRLRIFHFQTDPKKLVEKNTHTSICVDRVFIHDYRTLSPNEEIIADWIATKGPVTFGMNVTKPLYSYRSGIFSPSKEDCEKDSLGSHALIFVGYGTDSGGERYWLVKNSWGSRWGQNGYFKLARGRNACGAANSVVTPIIEQN</sequence>
<reference evidence="10" key="2">
    <citation type="submission" date="2016-04" db="UniProtKB">
        <authorList>
            <consortium name="WormBaseParasite"/>
        </authorList>
    </citation>
    <scope>IDENTIFICATION</scope>
</reference>
<evidence type="ECO:0000259" key="8">
    <source>
        <dbReference type="SMART" id="SM00848"/>
    </source>
</evidence>
<evidence type="ECO:0000313" key="9">
    <source>
        <dbReference type="Proteomes" id="UP000035642"/>
    </source>
</evidence>
<proteinExistence type="inferred from homology"/>
<dbReference type="InterPro" id="IPR025661">
    <property type="entry name" value="Pept_asp_AS"/>
</dbReference>
<evidence type="ECO:0000256" key="4">
    <source>
        <dbReference type="ARBA" id="ARBA00022807"/>
    </source>
</evidence>
<dbReference type="CDD" id="cd02248">
    <property type="entry name" value="Peptidase_C1A"/>
    <property type="match status" value="1"/>
</dbReference>